<evidence type="ECO:0000259" key="7">
    <source>
        <dbReference type="PROSITE" id="PS50002"/>
    </source>
</evidence>
<dbReference type="Pfam" id="PF22697">
    <property type="entry name" value="SOS1_NGEF_PH"/>
    <property type="match status" value="1"/>
</dbReference>
<keyword evidence="3" id="KW-0344">Guanine-nucleotide releasing factor</keyword>
<dbReference type="Pfam" id="PF00621">
    <property type="entry name" value="RhoGEF"/>
    <property type="match status" value="1"/>
</dbReference>
<reference evidence="10 11" key="1">
    <citation type="submission" date="2019-04" db="EMBL/GenBank/DDBJ databases">
        <authorList>
            <consortium name="Wellcome Sanger Institute Data Sharing"/>
        </authorList>
    </citation>
    <scope>NUCLEOTIDE SEQUENCE [LARGE SCALE GENOMIC DNA]</scope>
</reference>
<reference evidence="10" key="3">
    <citation type="submission" date="2025-09" db="UniProtKB">
        <authorList>
            <consortium name="Ensembl"/>
        </authorList>
    </citation>
    <scope>IDENTIFICATION</scope>
</reference>
<reference evidence="10" key="2">
    <citation type="submission" date="2025-08" db="UniProtKB">
        <authorList>
            <consortium name="Ensembl"/>
        </authorList>
    </citation>
    <scope>IDENTIFICATION</scope>
</reference>
<dbReference type="Gene3D" id="2.30.29.30">
    <property type="entry name" value="Pleckstrin-homology domain (PH domain)/Phosphotyrosine-binding domain (PTB)"/>
    <property type="match status" value="1"/>
</dbReference>
<feature type="region of interest" description="Disordered" evidence="6">
    <location>
        <begin position="153"/>
        <end position="226"/>
    </location>
</feature>
<evidence type="ECO:0000256" key="4">
    <source>
        <dbReference type="ARBA" id="ARBA00023273"/>
    </source>
</evidence>
<dbReference type="InterPro" id="IPR011993">
    <property type="entry name" value="PH-like_dom_sf"/>
</dbReference>
<dbReference type="InterPro" id="IPR035899">
    <property type="entry name" value="DBL_dom_sf"/>
</dbReference>
<dbReference type="SMART" id="SM00325">
    <property type="entry name" value="RhoGEF"/>
    <property type="match status" value="1"/>
</dbReference>
<dbReference type="CDD" id="cd00160">
    <property type="entry name" value="RhoGEF"/>
    <property type="match status" value="1"/>
</dbReference>
<dbReference type="Gene3D" id="2.30.30.40">
    <property type="entry name" value="SH3 Domains"/>
    <property type="match status" value="1"/>
</dbReference>
<gene>
    <name evidence="10" type="primary">ARHGEF26</name>
</gene>
<accession>A0A8C9VVZ7</accession>
<feature type="domain" description="PH" evidence="8">
    <location>
        <begin position="672"/>
        <end position="789"/>
    </location>
</feature>
<dbReference type="PANTHER" id="PTHR12845:SF4">
    <property type="entry name" value="RHO GUANINE NUCLEOTIDE EXCHANGE FACTOR 26"/>
    <property type="match status" value="1"/>
</dbReference>
<dbReference type="InterPro" id="IPR055251">
    <property type="entry name" value="SOS1_NGEF_PH"/>
</dbReference>
<dbReference type="PROSITE" id="PS50010">
    <property type="entry name" value="DH_2"/>
    <property type="match status" value="1"/>
</dbReference>
<feature type="region of interest" description="Disordered" evidence="6">
    <location>
        <begin position="1"/>
        <end position="48"/>
    </location>
</feature>
<name>A0A8C9VVZ7_SCLFO</name>
<dbReference type="OrthoDB" id="27593at2759"/>
<dbReference type="PROSITE" id="PS50002">
    <property type="entry name" value="SH3"/>
    <property type="match status" value="1"/>
</dbReference>
<dbReference type="GeneTree" id="ENSGT01030000234571"/>
<feature type="domain" description="DH" evidence="9">
    <location>
        <begin position="447"/>
        <end position="631"/>
    </location>
</feature>
<dbReference type="Proteomes" id="UP000694397">
    <property type="component" value="Chromosome 10"/>
</dbReference>
<dbReference type="Pfam" id="PF14604">
    <property type="entry name" value="SH3_9"/>
    <property type="match status" value="1"/>
</dbReference>
<dbReference type="SMART" id="SM00326">
    <property type="entry name" value="SH3"/>
    <property type="match status" value="1"/>
</dbReference>
<dbReference type="InterPro" id="IPR036028">
    <property type="entry name" value="SH3-like_dom_sf"/>
</dbReference>
<feature type="region of interest" description="Disordered" evidence="6">
    <location>
        <begin position="94"/>
        <end position="141"/>
    </location>
</feature>
<evidence type="ECO:0000256" key="6">
    <source>
        <dbReference type="SAM" id="MobiDB-lite"/>
    </source>
</evidence>
<protein>
    <submittedName>
        <fullName evidence="10">Rho guanine nucleotide exchange factor 26</fullName>
    </submittedName>
</protein>
<dbReference type="PROSITE" id="PS50003">
    <property type="entry name" value="PH_DOMAIN"/>
    <property type="match status" value="1"/>
</dbReference>
<dbReference type="SUPFAM" id="SSF50729">
    <property type="entry name" value="PH domain-like"/>
    <property type="match status" value="1"/>
</dbReference>
<keyword evidence="2 5" id="KW-0728">SH3 domain</keyword>
<organism evidence="10 11">
    <name type="scientific">Scleropages formosus</name>
    <name type="common">Asian bonytongue</name>
    <name type="synonym">Osteoglossum formosum</name>
    <dbReference type="NCBI Taxonomy" id="113540"/>
    <lineage>
        <taxon>Eukaryota</taxon>
        <taxon>Metazoa</taxon>
        <taxon>Chordata</taxon>
        <taxon>Craniata</taxon>
        <taxon>Vertebrata</taxon>
        <taxon>Euteleostomi</taxon>
        <taxon>Actinopterygii</taxon>
        <taxon>Neopterygii</taxon>
        <taxon>Teleostei</taxon>
        <taxon>Osteoglossocephala</taxon>
        <taxon>Osteoglossomorpha</taxon>
        <taxon>Osteoglossiformes</taxon>
        <taxon>Osteoglossidae</taxon>
        <taxon>Scleropages</taxon>
    </lineage>
</organism>
<evidence type="ECO:0000256" key="1">
    <source>
        <dbReference type="ARBA" id="ARBA00004316"/>
    </source>
</evidence>
<dbReference type="SMART" id="SM00233">
    <property type="entry name" value="PH"/>
    <property type="match status" value="1"/>
</dbReference>
<dbReference type="PANTHER" id="PTHR12845">
    <property type="entry name" value="GUANINE NUCLEOTIDE EXCHANGE FACTOR"/>
    <property type="match status" value="1"/>
</dbReference>
<keyword evidence="11" id="KW-1185">Reference proteome</keyword>
<proteinExistence type="predicted"/>
<dbReference type="SUPFAM" id="SSF50044">
    <property type="entry name" value="SH3-domain"/>
    <property type="match status" value="1"/>
</dbReference>
<evidence type="ECO:0000313" key="11">
    <source>
        <dbReference type="Proteomes" id="UP000694397"/>
    </source>
</evidence>
<evidence type="ECO:0000256" key="5">
    <source>
        <dbReference type="PROSITE-ProRule" id="PRU00192"/>
    </source>
</evidence>
<evidence type="ECO:0000256" key="3">
    <source>
        <dbReference type="ARBA" id="ARBA00022658"/>
    </source>
</evidence>
<feature type="compositionally biased region" description="Low complexity" evidence="6">
    <location>
        <begin position="196"/>
        <end position="214"/>
    </location>
</feature>
<feature type="compositionally biased region" description="Basic and acidic residues" evidence="6">
    <location>
        <begin position="163"/>
        <end position="173"/>
    </location>
</feature>
<dbReference type="InterPro" id="IPR000219">
    <property type="entry name" value="DH_dom"/>
</dbReference>
<dbReference type="SUPFAM" id="SSF48065">
    <property type="entry name" value="DBL homology domain (DH-domain)"/>
    <property type="match status" value="1"/>
</dbReference>
<dbReference type="InterPro" id="IPR035797">
    <property type="entry name" value="ARHGEF16/ARHGEF26_SH3"/>
</dbReference>
<dbReference type="InterPro" id="IPR047271">
    <property type="entry name" value="Ephexin-like"/>
</dbReference>
<feature type="region of interest" description="Disordered" evidence="6">
    <location>
        <begin position="266"/>
        <end position="384"/>
    </location>
</feature>
<feature type="domain" description="SH3" evidence="7">
    <location>
        <begin position="797"/>
        <end position="858"/>
    </location>
</feature>
<dbReference type="Gene3D" id="1.20.900.10">
    <property type="entry name" value="Dbl homology (DH) domain"/>
    <property type="match status" value="1"/>
</dbReference>
<evidence type="ECO:0000259" key="9">
    <source>
        <dbReference type="PROSITE" id="PS50010"/>
    </source>
</evidence>
<dbReference type="InterPro" id="IPR047270">
    <property type="entry name" value="PH_ephexin"/>
</dbReference>
<keyword evidence="4" id="KW-0966">Cell projection</keyword>
<evidence type="ECO:0000259" key="8">
    <source>
        <dbReference type="PROSITE" id="PS50003"/>
    </source>
</evidence>
<dbReference type="InterPro" id="IPR001452">
    <property type="entry name" value="SH3_domain"/>
</dbReference>
<dbReference type="AlphaFoldDB" id="A0A8C9VVZ7"/>
<dbReference type="CDD" id="cd01221">
    <property type="entry name" value="PH_ephexin"/>
    <property type="match status" value="1"/>
</dbReference>
<sequence>MEECRNEVDLLSSSSSSNNNIAPLWKRRAGDHVGPRGASSSCSKPRPVSYQVDGVLVTDFPVEEGSCGGDTANTAVLRHVLSAPVPKSRVVRSISIGHSSRARRPLSKSASGGEPPTAGDRVPSANGGPQAEESRGDPRQRLSVPVALVSQTDRIVFGSSPESSDRGRRKPDDSMSVVNNNYLECWNPPIEDQDAPSTPRSSSISSGSSMSCTPSDPPTPTSPFAGLLLRQGAEGRVPPGIVLSTNSPAALKMGTQQLIPRGLASNTRLGKAGNHGNQEPAKRAQRVRSMVETGSFSMGGDDGEDAPDSPGALRRGLRSTSYRRAMDSRGDLELPGHTRSHRLSQPVLRDLQEERELLANPGKSRVVEKRKPLPTQRTFDGEEDEVLYQNYQEKALHNDSDEDAEPKEPESDNGIVVQYRSPRISWSQLSVVRHSRVCESLTPEERKRQEAIFELISSEHSYLHSLEILIRMFKDSPELDDTMNKTDKHHLFSNIVDVCEASKKFFKELEERHNKNVVIEDISDIVEKHALWTFEPYVTYCSNEMYQQRTLQRLITKNPAFKEVLARIESHPDCGNLPMISFLILPMQRVTRLPLLMDTICQKTSKNSSQFKECKRALQAVSKLVRQCNEGARRMERTEMMYTINSQLDFKIKAFPLVSSSRWLVKRGELTAFVEENNLFMKRTLRQQVYLFLFNDVLIVTRKKSEENYTVLDYALRDKIQVELYQAEEMSLSPVRAPASMLSSRQPSTSHMFQIRFPNIRSQEVSMVLGAEQLNERARWISALTQSKSDKNADKNAPKQQVEVVRAHMARQPDELSLQVADVVLVSQAVEDGWYEGQRLRDGETGWFPASCAQEITCKATMLRNRERMDRLQRLETNV</sequence>
<dbReference type="FunFam" id="1.20.900.10:FF:000007">
    <property type="entry name" value="rho guanine nucleotide exchange factor 19"/>
    <property type="match status" value="1"/>
</dbReference>
<evidence type="ECO:0000256" key="2">
    <source>
        <dbReference type="ARBA" id="ARBA00022443"/>
    </source>
</evidence>
<comment type="subcellular location">
    <subcellularLocation>
        <location evidence="1">Cell projection</location>
    </subcellularLocation>
</comment>
<dbReference type="GO" id="GO:0042995">
    <property type="term" value="C:cell projection"/>
    <property type="evidence" value="ECO:0007669"/>
    <property type="project" value="UniProtKB-SubCell"/>
</dbReference>
<dbReference type="InterPro" id="IPR001849">
    <property type="entry name" value="PH_domain"/>
</dbReference>
<dbReference type="GO" id="GO:0005085">
    <property type="term" value="F:guanyl-nucleotide exchange factor activity"/>
    <property type="evidence" value="ECO:0007669"/>
    <property type="project" value="UniProtKB-KW"/>
</dbReference>
<feature type="compositionally biased region" description="Basic and acidic residues" evidence="6">
    <location>
        <begin position="324"/>
        <end position="336"/>
    </location>
</feature>
<dbReference type="Ensembl" id="ENSSFOT00015065391.1">
    <property type="protein sequence ID" value="ENSSFOP00015065411.1"/>
    <property type="gene ID" value="ENSSFOG00015019498.2"/>
</dbReference>
<dbReference type="CDD" id="cd11938">
    <property type="entry name" value="SH3_ARHGEF16_26"/>
    <property type="match status" value="1"/>
</dbReference>
<evidence type="ECO:0000313" key="10">
    <source>
        <dbReference type="Ensembl" id="ENSSFOP00015065411.1"/>
    </source>
</evidence>